<reference evidence="1 2" key="1">
    <citation type="submission" date="2024-01" db="EMBL/GenBank/DDBJ databases">
        <title>The genomes of 5 underutilized Papilionoideae crops provide insights into root nodulation and disease resistanc.</title>
        <authorList>
            <person name="Jiang F."/>
        </authorList>
    </citation>
    <scope>NUCLEOTIDE SEQUENCE [LARGE SCALE GENOMIC DNA]</scope>
    <source>
        <strain evidence="1">DUOXIRENSHENG_FW03</strain>
        <tissue evidence="1">Leaves</tissue>
    </source>
</reference>
<proteinExistence type="predicted"/>
<protein>
    <submittedName>
        <fullName evidence="1">Uncharacterized protein</fullName>
    </submittedName>
</protein>
<accession>A0AAN9XSV0</accession>
<dbReference type="Proteomes" id="UP001386955">
    <property type="component" value="Unassembled WGS sequence"/>
</dbReference>
<organism evidence="1 2">
    <name type="scientific">Psophocarpus tetragonolobus</name>
    <name type="common">Winged bean</name>
    <name type="synonym">Dolichos tetragonolobus</name>
    <dbReference type="NCBI Taxonomy" id="3891"/>
    <lineage>
        <taxon>Eukaryota</taxon>
        <taxon>Viridiplantae</taxon>
        <taxon>Streptophyta</taxon>
        <taxon>Embryophyta</taxon>
        <taxon>Tracheophyta</taxon>
        <taxon>Spermatophyta</taxon>
        <taxon>Magnoliopsida</taxon>
        <taxon>eudicotyledons</taxon>
        <taxon>Gunneridae</taxon>
        <taxon>Pentapetalae</taxon>
        <taxon>rosids</taxon>
        <taxon>fabids</taxon>
        <taxon>Fabales</taxon>
        <taxon>Fabaceae</taxon>
        <taxon>Papilionoideae</taxon>
        <taxon>50 kb inversion clade</taxon>
        <taxon>NPAAA clade</taxon>
        <taxon>indigoferoid/millettioid clade</taxon>
        <taxon>Phaseoleae</taxon>
        <taxon>Psophocarpus</taxon>
    </lineage>
</organism>
<keyword evidence="2" id="KW-1185">Reference proteome</keyword>
<dbReference type="AlphaFoldDB" id="A0AAN9XSV0"/>
<evidence type="ECO:0000313" key="2">
    <source>
        <dbReference type="Proteomes" id="UP001386955"/>
    </source>
</evidence>
<name>A0AAN9XSV0_PSOTE</name>
<sequence length="131" mass="14571">MCPPLSLSPSTPFLAPFCVPDNRLSHFPLRAYFNFSLCVGGVLPPSQPLSSNLEQVIFLFVCFNYVYISYQDASKTLSLCLHLHSAFYTLRCVVASGSLSSTCAFDFLGCRAASKIVCHNNKWSTTLTRRF</sequence>
<evidence type="ECO:0000313" key="1">
    <source>
        <dbReference type="EMBL" id="KAK7407092.1"/>
    </source>
</evidence>
<comment type="caution">
    <text evidence="1">The sequence shown here is derived from an EMBL/GenBank/DDBJ whole genome shotgun (WGS) entry which is preliminary data.</text>
</comment>
<dbReference type="EMBL" id="JAYMYS010000002">
    <property type="protein sequence ID" value="KAK7407092.1"/>
    <property type="molecule type" value="Genomic_DNA"/>
</dbReference>
<gene>
    <name evidence="1" type="ORF">VNO78_08734</name>
</gene>